<reference evidence="2" key="1">
    <citation type="submission" date="2021-02" db="EMBL/GenBank/DDBJ databases">
        <authorList>
            <person name="Nowell W R."/>
        </authorList>
    </citation>
    <scope>NUCLEOTIDE SEQUENCE</scope>
</reference>
<comment type="caution">
    <text evidence="2">The sequence shown here is derived from an EMBL/GenBank/DDBJ whole genome shotgun (WGS) entry which is preliminary data.</text>
</comment>
<keyword evidence="1" id="KW-0812">Transmembrane</keyword>
<proteinExistence type="predicted"/>
<gene>
    <name evidence="2" type="ORF">WKI299_LOCUS37075</name>
</gene>
<evidence type="ECO:0000313" key="3">
    <source>
        <dbReference type="Proteomes" id="UP000663856"/>
    </source>
</evidence>
<sequence>MTIEQYAPYHIRPPSGTKSSKAQEFKTNLDDVQNIEAKKKRRFRFWLILLIALIAMVCIGIGLAVYMTLRRQESNPPTSSSGSLTIEMTTSSTSTRTTANCVPPYASSPSGGCVNVLIDVNNCGTIGHNCSASNYTSCLAGTCSNAPGIQLANSNYVWTAGINGQVDDNFYGVTLPWNITLYNTSTSFVYVTTNGVICLGLCSSAYTETALPAAPFSGVTALPYWDDLFIYANTSQGIYYGTERNAPNRTLIFECYMSHYNQASQYYHFQVVFFEAAPGIVQYKYFSASDGGISCTIGVQASSSGSFIQYSFDTANSVFSRMMLTFDTNYGTATNSTF</sequence>
<name>A0A817A384_9BILA</name>
<evidence type="ECO:0000313" key="2">
    <source>
        <dbReference type="EMBL" id="CAF2251627.1"/>
    </source>
</evidence>
<dbReference type="EMBL" id="CAJNRF010018234">
    <property type="protein sequence ID" value="CAF2251627.1"/>
    <property type="molecule type" value="Genomic_DNA"/>
</dbReference>
<evidence type="ECO:0000256" key="1">
    <source>
        <dbReference type="SAM" id="Phobius"/>
    </source>
</evidence>
<organism evidence="2 3">
    <name type="scientific">Rotaria magnacalcarata</name>
    <dbReference type="NCBI Taxonomy" id="392030"/>
    <lineage>
        <taxon>Eukaryota</taxon>
        <taxon>Metazoa</taxon>
        <taxon>Spiralia</taxon>
        <taxon>Gnathifera</taxon>
        <taxon>Rotifera</taxon>
        <taxon>Eurotatoria</taxon>
        <taxon>Bdelloidea</taxon>
        <taxon>Philodinida</taxon>
        <taxon>Philodinidae</taxon>
        <taxon>Rotaria</taxon>
    </lineage>
</organism>
<keyword evidence="1" id="KW-1133">Transmembrane helix</keyword>
<dbReference type="Proteomes" id="UP000663856">
    <property type="component" value="Unassembled WGS sequence"/>
</dbReference>
<protein>
    <submittedName>
        <fullName evidence="2">Uncharacterized protein</fullName>
    </submittedName>
</protein>
<dbReference type="AlphaFoldDB" id="A0A817A384"/>
<keyword evidence="1" id="KW-0472">Membrane</keyword>
<feature type="transmembrane region" description="Helical" evidence="1">
    <location>
        <begin position="45"/>
        <end position="69"/>
    </location>
</feature>
<accession>A0A817A384</accession>